<evidence type="ECO:0000313" key="1">
    <source>
        <dbReference type="EMBL" id="KIF52749.1"/>
    </source>
</evidence>
<reference evidence="1 2" key="1">
    <citation type="submission" date="2014-07" db="EMBL/GenBank/DDBJ databases">
        <title>Unique and conserved regions in Vibrio harveyi and related species in comparison with the shrimp pathogen Vibrio harveyi CAIM 1792.</title>
        <authorList>
            <person name="Espinoza-Valles I."/>
            <person name="Vora G."/>
            <person name="Leekitcharoenphon P."/>
            <person name="Ussery D."/>
            <person name="Hoj L."/>
            <person name="Gomez-Gil B."/>
        </authorList>
    </citation>
    <scope>NUCLEOTIDE SEQUENCE [LARGE SCALE GENOMIC DNA]</scope>
    <source>
        <strain evidence="2">CAIM 1854 / LMG 25443</strain>
    </source>
</reference>
<dbReference type="PATRIC" id="fig|1229493.5.peg.1639"/>
<dbReference type="RefSeq" id="WP_020197669.1">
    <property type="nucleotide sequence ID" value="NZ_BAOH01000133.1"/>
</dbReference>
<dbReference type="AlphaFoldDB" id="A0A0C1Z9B7"/>
<evidence type="ECO:0000313" key="2">
    <source>
        <dbReference type="Proteomes" id="UP000031586"/>
    </source>
</evidence>
<accession>A0A0C1Z9B7</accession>
<sequence>MEAIEEIVYSLSSKEWWLIFAQHECSVKIGSNLGRTLPLPNLAVNVPTLTVDVPSLAEEIYLDWLLISLRE</sequence>
<name>A0A0C1Z9B7_9VIBR</name>
<comment type="caution">
    <text evidence="1">The sequence shown here is derived from an EMBL/GenBank/DDBJ whole genome shotgun (WGS) entry which is preliminary data.</text>
</comment>
<gene>
    <name evidence="1" type="ORF">H735_12650</name>
</gene>
<protein>
    <submittedName>
        <fullName evidence="1">Uncharacterized protein</fullName>
    </submittedName>
</protein>
<proteinExistence type="predicted"/>
<organism evidence="1 2">
    <name type="scientific">Vibrio owensii CAIM 1854 = LMG 25443</name>
    <dbReference type="NCBI Taxonomy" id="1229493"/>
    <lineage>
        <taxon>Bacteria</taxon>
        <taxon>Pseudomonadati</taxon>
        <taxon>Pseudomonadota</taxon>
        <taxon>Gammaproteobacteria</taxon>
        <taxon>Vibrionales</taxon>
        <taxon>Vibrionaceae</taxon>
        <taxon>Vibrio</taxon>
    </lineage>
</organism>
<dbReference type="EMBL" id="JPRD01000019">
    <property type="protein sequence ID" value="KIF52749.1"/>
    <property type="molecule type" value="Genomic_DNA"/>
</dbReference>
<dbReference type="Proteomes" id="UP000031586">
    <property type="component" value="Unassembled WGS sequence"/>
</dbReference>